<reference evidence="2" key="1">
    <citation type="journal article" date="2020" name="Stud. Mycol.">
        <title>101 Dothideomycetes genomes: a test case for predicting lifestyles and emergence of pathogens.</title>
        <authorList>
            <person name="Haridas S."/>
            <person name="Albert R."/>
            <person name="Binder M."/>
            <person name="Bloem J."/>
            <person name="Labutti K."/>
            <person name="Salamov A."/>
            <person name="Andreopoulos B."/>
            <person name="Baker S."/>
            <person name="Barry K."/>
            <person name="Bills G."/>
            <person name="Bluhm B."/>
            <person name="Cannon C."/>
            <person name="Castanera R."/>
            <person name="Culley D."/>
            <person name="Daum C."/>
            <person name="Ezra D."/>
            <person name="Gonzalez J."/>
            <person name="Henrissat B."/>
            <person name="Kuo A."/>
            <person name="Liang C."/>
            <person name="Lipzen A."/>
            <person name="Lutzoni F."/>
            <person name="Magnuson J."/>
            <person name="Mondo S."/>
            <person name="Nolan M."/>
            <person name="Ohm R."/>
            <person name="Pangilinan J."/>
            <person name="Park H.-J."/>
            <person name="Ramirez L."/>
            <person name="Alfaro M."/>
            <person name="Sun H."/>
            <person name="Tritt A."/>
            <person name="Yoshinaga Y."/>
            <person name="Zwiers L.-H."/>
            <person name="Turgeon B."/>
            <person name="Goodwin S."/>
            <person name="Spatafora J."/>
            <person name="Crous P."/>
            <person name="Grigoriev I."/>
        </authorList>
    </citation>
    <scope>NUCLEOTIDE SEQUENCE</scope>
    <source>
        <strain evidence="2">ATCC 74209</strain>
    </source>
</reference>
<dbReference type="EMBL" id="ML993883">
    <property type="protein sequence ID" value="KAF2204132.1"/>
    <property type="molecule type" value="Genomic_DNA"/>
</dbReference>
<sequence length="937" mass="104710">MSTSSSSFLDHAWTGAYPKSNQPVKQSKAHRKQNRCCDQCRKGKRACDATILEDSLLETNGNCPKDQRVFHYSDIYGALAPCSNCEKTRKKCTFEWLRSQRISQAVSQSQASLPLKKRRKSNSSPGARTQIETKIQEGHDLNVDNLASADPNTIPVDFFGFLDERTSDTILGSGTIEGDNLEWILPEALGDNPILVSEIQSTSQTRGAYINGNEVYQWEEDSGYGAMADSPPLAGIRGLGHLEIEGHAQESGKNSDSHILGGLSSAQTERKRRRLSEITFSNASSSPPLLLLHHLSTTIDKVRITDGLFEIYHDVVENALSCWLTERTCPYNKNPKVTSIDKGEKGWSDRMYYRVFRLDRLADTIRGRNLTKKEDQIASKAINSVIVSFATQWSQPLDPKTKGKHPSCGGDLAGCGNDGISDPDSSFYETGKKGVQMSPLPQHFDRKLQIASWHEARKALQEAERIESFRVVFAQLIFSLTQRPLDGGPGVTAEINVAGEVESSSAEENGFYHAEDKAVSECDKLLSKLNLTIESEGPPVHLEQGVRLIHSLRSRMNMAGVLGRDVFTEVQHSRRDKHPHPPLNRIDSADRATVDLLFWLGITFDTLSSAMYKKPLVVSDEDSDVWLSETLHTPQDLNQEECSGKSSARTDGLWEDYLLHRDNKKAPLRWPCSEKTAAQLLCDAAPIKVLLFRKVTRLQTLLSRNAHSQKLEKAMSEALDVCSYWGKVYAPFLQDCVLHHDRLPPKIQSWCTGLAGHWHLASLLFVDLVEIIDNAGLSLQPDRQRRASTNFVTRYREKNCYALSDLAKCACQENSDNNHHRRALLTEPWTVVLIRAFAKAGTLLLFSGWASCTKGPIPTYDEEPFRRAEDCVTALWYLGRKSDMALQAAEALGAALKKKRTACEIVVDSMQQFLNYELWEGSENFETSFSAESLLVS</sequence>
<gene>
    <name evidence="2" type="ORF">GQ43DRAFT_469332</name>
</gene>
<feature type="region of interest" description="Disordered" evidence="1">
    <location>
        <begin position="108"/>
        <end position="130"/>
    </location>
</feature>
<dbReference type="GO" id="GO:0008270">
    <property type="term" value="F:zinc ion binding"/>
    <property type="evidence" value="ECO:0007669"/>
    <property type="project" value="InterPro"/>
</dbReference>
<accession>A0A9P4JVE5</accession>
<evidence type="ECO:0000313" key="2">
    <source>
        <dbReference type="EMBL" id="KAF2204132.1"/>
    </source>
</evidence>
<dbReference type="GO" id="GO:0000981">
    <property type="term" value="F:DNA-binding transcription factor activity, RNA polymerase II-specific"/>
    <property type="evidence" value="ECO:0007669"/>
    <property type="project" value="InterPro"/>
</dbReference>
<evidence type="ECO:0000313" key="3">
    <source>
        <dbReference type="Proteomes" id="UP000799536"/>
    </source>
</evidence>
<dbReference type="Proteomes" id="UP000799536">
    <property type="component" value="Unassembled WGS sequence"/>
</dbReference>
<name>A0A9P4JVE5_9PLEO</name>
<organism evidence="2 3">
    <name type="scientific">Delitschia confertaspora ATCC 74209</name>
    <dbReference type="NCBI Taxonomy" id="1513339"/>
    <lineage>
        <taxon>Eukaryota</taxon>
        <taxon>Fungi</taxon>
        <taxon>Dikarya</taxon>
        <taxon>Ascomycota</taxon>
        <taxon>Pezizomycotina</taxon>
        <taxon>Dothideomycetes</taxon>
        <taxon>Pleosporomycetidae</taxon>
        <taxon>Pleosporales</taxon>
        <taxon>Delitschiaceae</taxon>
        <taxon>Delitschia</taxon>
    </lineage>
</organism>
<dbReference type="Gene3D" id="4.10.240.10">
    <property type="entry name" value="Zn(2)-C6 fungal-type DNA-binding domain"/>
    <property type="match status" value="1"/>
</dbReference>
<comment type="caution">
    <text evidence="2">The sequence shown here is derived from an EMBL/GenBank/DDBJ whole genome shotgun (WGS) entry which is preliminary data.</text>
</comment>
<feature type="region of interest" description="Disordered" evidence="1">
    <location>
        <begin position="248"/>
        <end position="268"/>
    </location>
</feature>
<protein>
    <recommendedName>
        <fullName evidence="4">Zn(2)-C6 fungal-type domain-containing protein</fullName>
    </recommendedName>
</protein>
<proteinExistence type="predicted"/>
<dbReference type="OrthoDB" id="5958943at2759"/>
<dbReference type="AlphaFoldDB" id="A0A9P4JVE5"/>
<evidence type="ECO:0008006" key="4">
    <source>
        <dbReference type="Google" id="ProtNLM"/>
    </source>
</evidence>
<dbReference type="InterPro" id="IPR036864">
    <property type="entry name" value="Zn2-C6_fun-type_DNA-bd_sf"/>
</dbReference>
<keyword evidence="3" id="KW-1185">Reference proteome</keyword>
<evidence type="ECO:0000256" key="1">
    <source>
        <dbReference type="SAM" id="MobiDB-lite"/>
    </source>
</evidence>